<feature type="region of interest" description="Disordered" evidence="3">
    <location>
        <begin position="90"/>
        <end position="112"/>
    </location>
</feature>
<dbReference type="HOGENOM" id="CLU_094427_0_0_1"/>
<feature type="domain" description="BTB" evidence="4">
    <location>
        <begin position="49"/>
        <end position="141"/>
    </location>
</feature>
<evidence type="ECO:0000259" key="4">
    <source>
        <dbReference type="PROSITE" id="PS50097"/>
    </source>
</evidence>
<dbReference type="Pfam" id="PF00651">
    <property type="entry name" value="BTB"/>
    <property type="match status" value="1"/>
</dbReference>
<dbReference type="PROSITE" id="PS50097">
    <property type="entry name" value="BTB"/>
    <property type="match status" value="1"/>
</dbReference>
<reference evidence="5" key="2">
    <citation type="submission" date="2025-08" db="UniProtKB">
        <authorList>
            <consortium name="Ensembl"/>
        </authorList>
    </citation>
    <scope>IDENTIFICATION</scope>
</reference>
<evidence type="ECO:0000313" key="6">
    <source>
        <dbReference type="Proteomes" id="UP000007875"/>
    </source>
</evidence>
<proteinExistence type="predicted"/>
<organism evidence="5 6">
    <name type="scientific">Ciona savignyi</name>
    <name type="common">Pacific transparent sea squirt</name>
    <dbReference type="NCBI Taxonomy" id="51511"/>
    <lineage>
        <taxon>Eukaryota</taxon>
        <taxon>Metazoa</taxon>
        <taxon>Chordata</taxon>
        <taxon>Tunicata</taxon>
        <taxon>Ascidiacea</taxon>
        <taxon>Phlebobranchia</taxon>
        <taxon>Cionidae</taxon>
        <taxon>Ciona</taxon>
    </lineage>
</organism>
<dbReference type="Gene3D" id="3.30.710.10">
    <property type="entry name" value="Potassium Channel Kv1.1, Chain A"/>
    <property type="match status" value="1"/>
</dbReference>
<dbReference type="CDD" id="cd14733">
    <property type="entry name" value="BACK"/>
    <property type="match status" value="1"/>
</dbReference>
<keyword evidence="1" id="KW-0880">Kelch repeat</keyword>
<evidence type="ECO:0000256" key="3">
    <source>
        <dbReference type="SAM" id="MobiDB-lite"/>
    </source>
</evidence>
<dbReference type="Proteomes" id="UP000007875">
    <property type="component" value="Unassembled WGS sequence"/>
</dbReference>
<dbReference type="OMA" id="HQHSNEH"/>
<dbReference type="Pfam" id="PF07707">
    <property type="entry name" value="BACK"/>
    <property type="match status" value="1"/>
</dbReference>
<dbReference type="CDD" id="cd18186">
    <property type="entry name" value="BTB_POZ_ZBTB_KLHL-like"/>
    <property type="match status" value="1"/>
</dbReference>
<keyword evidence="2" id="KW-0677">Repeat</keyword>
<dbReference type="AlphaFoldDB" id="H2ZL69"/>
<name>H2ZL69_CIOSA</name>
<sequence>MGSSGSKGRPSQGSNFDQRVVSVPHQHSNEHVNSLVKGLSTLRKNTALCDITLCANETEKGPEVKYQAHKCVLAASSSYFRDKLGVKGFDEKLPTTPERKTTPRNEPNEPATSIKLDFTLSNKAMESVLKYIYSAVLDADPQDVPSVVEAAVKLGIDSLKRRCIAEIQTGFQLEYFQRILKLSDDLGISELKDFALRKVIGKFDEFVDTQCFLSLTEADMQELVNHRKGVLSNSCVIPELQMFNGILKWSNVDIKDRK</sequence>
<evidence type="ECO:0000256" key="2">
    <source>
        <dbReference type="ARBA" id="ARBA00022737"/>
    </source>
</evidence>
<dbReference type="SUPFAM" id="SSF54695">
    <property type="entry name" value="POZ domain"/>
    <property type="match status" value="1"/>
</dbReference>
<dbReference type="STRING" id="51511.ENSCSAVP00000018335"/>
<evidence type="ECO:0000313" key="5">
    <source>
        <dbReference type="Ensembl" id="ENSCSAVP00000018335.1"/>
    </source>
</evidence>
<dbReference type="SMART" id="SM00225">
    <property type="entry name" value="BTB"/>
    <property type="match status" value="1"/>
</dbReference>
<dbReference type="PANTHER" id="PTHR45632:SF3">
    <property type="entry name" value="KELCH-LIKE PROTEIN 32"/>
    <property type="match status" value="1"/>
</dbReference>
<accession>H2ZL69</accession>
<reference evidence="5" key="3">
    <citation type="submission" date="2025-09" db="UniProtKB">
        <authorList>
            <consortium name="Ensembl"/>
        </authorList>
    </citation>
    <scope>IDENTIFICATION</scope>
</reference>
<dbReference type="PANTHER" id="PTHR45632">
    <property type="entry name" value="LD33804P"/>
    <property type="match status" value="1"/>
</dbReference>
<dbReference type="GeneTree" id="ENSGT00940000171221"/>
<protein>
    <recommendedName>
        <fullName evidence="4">BTB domain-containing protein</fullName>
    </recommendedName>
</protein>
<dbReference type="InterPro" id="IPR000210">
    <property type="entry name" value="BTB/POZ_dom"/>
</dbReference>
<dbReference type="InterPro" id="IPR011333">
    <property type="entry name" value="SKP1/BTB/POZ_sf"/>
</dbReference>
<dbReference type="Gene3D" id="1.25.40.420">
    <property type="match status" value="1"/>
</dbReference>
<dbReference type="eggNOG" id="KOG1072">
    <property type="taxonomic scope" value="Eukaryota"/>
</dbReference>
<keyword evidence="6" id="KW-1185">Reference proteome</keyword>
<dbReference type="Ensembl" id="ENSCSAVT00000018535.1">
    <property type="protein sequence ID" value="ENSCSAVP00000018335.1"/>
    <property type="gene ID" value="ENSCSAVG00000010769.1"/>
</dbReference>
<feature type="compositionally biased region" description="Basic and acidic residues" evidence="3">
    <location>
        <begin position="90"/>
        <end position="107"/>
    </location>
</feature>
<evidence type="ECO:0000256" key="1">
    <source>
        <dbReference type="ARBA" id="ARBA00022441"/>
    </source>
</evidence>
<reference evidence="6" key="1">
    <citation type="submission" date="2003-08" db="EMBL/GenBank/DDBJ databases">
        <authorList>
            <person name="Birren B."/>
            <person name="Nusbaum C."/>
            <person name="Abebe A."/>
            <person name="Abouelleil A."/>
            <person name="Adekoya E."/>
            <person name="Ait-zahra M."/>
            <person name="Allen N."/>
            <person name="Allen T."/>
            <person name="An P."/>
            <person name="Anderson M."/>
            <person name="Anderson S."/>
            <person name="Arachchi H."/>
            <person name="Armbruster J."/>
            <person name="Bachantsang P."/>
            <person name="Baldwin J."/>
            <person name="Barry A."/>
            <person name="Bayul T."/>
            <person name="Blitshsteyn B."/>
            <person name="Bloom T."/>
            <person name="Blye J."/>
            <person name="Boguslavskiy L."/>
            <person name="Borowsky M."/>
            <person name="Boukhgalter B."/>
            <person name="Brunache A."/>
            <person name="Butler J."/>
            <person name="Calixte N."/>
            <person name="Calvo S."/>
            <person name="Camarata J."/>
            <person name="Campo K."/>
            <person name="Chang J."/>
            <person name="Cheshatsang Y."/>
            <person name="Citroen M."/>
            <person name="Collymore A."/>
            <person name="Considine T."/>
            <person name="Cook A."/>
            <person name="Cooke P."/>
            <person name="Corum B."/>
            <person name="Cuomo C."/>
            <person name="David R."/>
            <person name="Dawoe T."/>
            <person name="Degray S."/>
            <person name="Dodge S."/>
            <person name="Dooley K."/>
            <person name="Dorje P."/>
            <person name="Dorjee K."/>
            <person name="Dorris L."/>
            <person name="Duffey N."/>
            <person name="Dupes A."/>
            <person name="Elkins T."/>
            <person name="Engels R."/>
            <person name="Erickson J."/>
            <person name="Farina A."/>
            <person name="Faro S."/>
            <person name="Ferreira P."/>
            <person name="Fischer H."/>
            <person name="Fitzgerald M."/>
            <person name="Foley K."/>
            <person name="Gage D."/>
            <person name="Galagan J."/>
            <person name="Gearin G."/>
            <person name="Gnerre S."/>
            <person name="Gnirke A."/>
            <person name="Goyette A."/>
            <person name="Graham J."/>
            <person name="Grandbois E."/>
            <person name="Gyaltsen K."/>
            <person name="Hafez N."/>
            <person name="Hagopian D."/>
            <person name="Hagos B."/>
            <person name="Hall J."/>
            <person name="Hatcher B."/>
            <person name="Heller A."/>
            <person name="Higgins H."/>
            <person name="Honan T."/>
            <person name="Horn A."/>
            <person name="Houde N."/>
            <person name="Hughes L."/>
            <person name="Hulme W."/>
            <person name="Husby E."/>
            <person name="Iliev I."/>
            <person name="Jaffe D."/>
            <person name="Jones C."/>
            <person name="Kamal M."/>
            <person name="Kamat A."/>
            <person name="Kamvysselis M."/>
            <person name="Karlsson E."/>
            <person name="Kells C."/>
            <person name="Kieu A."/>
            <person name="Kisner P."/>
            <person name="Kodira C."/>
            <person name="Kulbokas E."/>
            <person name="Labutti K."/>
            <person name="Lama D."/>
            <person name="Landers T."/>
            <person name="Leger J."/>
            <person name="Levine S."/>
            <person name="Lewis D."/>
            <person name="Lewis T."/>
            <person name="Lindblad-toh K."/>
            <person name="Liu X."/>
            <person name="Lokyitsang T."/>
            <person name="Lokyitsang Y."/>
            <person name="Lucien O."/>
            <person name="Lui A."/>
            <person name="Ma L.J."/>
            <person name="Mabbitt R."/>
            <person name="Macdonald J."/>
            <person name="Maclean C."/>
            <person name="Major J."/>
            <person name="Manning J."/>
            <person name="Marabella R."/>
            <person name="Maru K."/>
            <person name="Matthews C."/>
            <person name="Mauceli E."/>
            <person name="Mccarthy M."/>
            <person name="Mcdonough S."/>
            <person name="Mcghee T."/>
            <person name="Meldrim J."/>
            <person name="Meneus L."/>
            <person name="Mesirov J."/>
            <person name="Mihalev A."/>
            <person name="Mihova T."/>
            <person name="Mikkelsen T."/>
            <person name="Mlenga V."/>
            <person name="Moru K."/>
            <person name="Mozes J."/>
            <person name="Mulrain L."/>
            <person name="Munson G."/>
            <person name="Naylor J."/>
            <person name="Newes C."/>
            <person name="Nguyen C."/>
            <person name="Nguyen N."/>
            <person name="Nguyen T."/>
            <person name="Nicol R."/>
            <person name="Nielsen C."/>
            <person name="Nizzari M."/>
            <person name="Norbu C."/>
            <person name="Norbu N."/>
            <person name="O'donnell P."/>
            <person name="Okoawo O."/>
            <person name="O'leary S."/>
            <person name="Omotosho B."/>
            <person name="O'neill K."/>
            <person name="Osman S."/>
            <person name="Parker S."/>
            <person name="Perrin D."/>
            <person name="Phunkhang P."/>
            <person name="Piqani B."/>
            <person name="Purcell S."/>
            <person name="Rachupka T."/>
            <person name="Ramasamy U."/>
            <person name="Rameau R."/>
            <person name="Ray V."/>
            <person name="Raymond C."/>
            <person name="Retta R."/>
            <person name="Richardson S."/>
            <person name="Rise C."/>
            <person name="Rodriguez J."/>
            <person name="Rogers J."/>
            <person name="Rogov P."/>
            <person name="Rutman M."/>
            <person name="Schupbach R."/>
            <person name="Seaman C."/>
            <person name="Settipalli S."/>
            <person name="Sharpe T."/>
            <person name="Sheridan J."/>
            <person name="Sherpa N."/>
            <person name="Shi J."/>
            <person name="Smirnov S."/>
            <person name="Smith C."/>
            <person name="Sougnez C."/>
            <person name="Spencer B."/>
            <person name="Stalker J."/>
            <person name="Stange-thomann N."/>
            <person name="Stavropoulos S."/>
            <person name="Stetson K."/>
            <person name="Stone C."/>
            <person name="Stone S."/>
            <person name="Stubbs M."/>
            <person name="Talamas J."/>
            <person name="Tchuinga P."/>
            <person name="Tenzing P."/>
            <person name="Tesfaye S."/>
            <person name="Theodore J."/>
            <person name="Thoulutsang Y."/>
            <person name="Topham K."/>
            <person name="Towey S."/>
            <person name="Tsamla T."/>
            <person name="Tsomo N."/>
            <person name="Vallee D."/>
            <person name="Vassiliev H."/>
            <person name="Venkataraman V."/>
            <person name="Vinson J."/>
            <person name="Vo A."/>
            <person name="Wade C."/>
            <person name="Wang S."/>
            <person name="Wangchuk T."/>
            <person name="Wangdi T."/>
            <person name="Whittaker C."/>
            <person name="Wilkinson J."/>
            <person name="Wu Y."/>
            <person name="Wyman D."/>
            <person name="Yadav S."/>
            <person name="Yang S."/>
            <person name="Yang X."/>
            <person name="Yeager S."/>
            <person name="Yee E."/>
            <person name="Young G."/>
            <person name="Zainoun J."/>
            <person name="Zembeck L."/>
            <person name="Zimmer A."/>
            <person name="Zody M."/>
            <person name="Lander E."/>
        </authorList>
    </citation>
    <scope>NUCLEOTIDE SEQUENCE [LARGE SCALE GENOMIC DNA]</scope>
</reference>
<dbReference type="InterPro" id="IPR011705">
    <property type="entry name" value="BACK"/>
</dbReference>
<dbReference type="InParanoid" id="H2ZL69"/>